<proteinExistence type="predicted"/>
<dbReference type="RefSeq" id="WP_209700481.1">
    <property type="nucleotide sequence ID" value="NZ_JAGGLM010000001.1"/>
</dbReference>
<dbReference type="Proteomes" id="UP001519307">
    <property type="component" value="Unassembled WGS sequence"/>
</dbReference>
<comment type="caution">
    <text evidence="2">The sequence shown here is derived from an EMBL/GenBank/DDBJ whole genome shotgun (WGS) entry which is preliminary data.</text>
</comment>
<accession>A0ABS4KNC5</accession>
<dbReference type="InterPro" id="IPR013022">
    <property type="entry name" value="Xyl_isomerase-like_TIM-brl"/>
</dbReference>
<dbReference type="PANTHER" id="PTHR12110:SF21">
    <property type="entry name" value="XYLOSE ISOMERASE-LIKE TIM BARREL DOMAIN-CONTAINING PROTEIN"/>
    <property type="match status" value="1"/>
</dbReference>
<dbReference type="InterPro" id="IPR050312">
    <property type="entry name" value="IolE/XylAMocC-like"/>
</dbReference>
<evidence type="ECO:0000313" key="2">
    <source>
        <dbReference type="EMBL" id="MBP2031525.1"/>
    </source>
</evidence>
<dbReference type="SUPFAM" id="SSF51658">
    <property type="entry name" value="Xylose isomerase-like"/>
    <property type="match status" value="1"/>
</dbReference>
<dbReference type="PANTHER" id="PTHR12110">
    <property type="entry name" value="HYDROXYPYRUVATE ISOMERASE"/>
    <property type="match status" value="1"/>
</dbReference>
<protein>
    <submittedName>
        <fullName evidence="2">2-keto-myo-inositol isomerase</fullName>
        <ecNumber evidence="2">5.3.99.11</ecNumber>
    </submittedName>
</protein>
<reference evidence="2 3" key="1">
    <citation type="submission" date="2021-03" db="EMBL/GenBank/DDBJ databases">
        <title>Genomic Encyclopedia of Type Strains, Phase IV (KMG-IV): sequencing the most valuable type-strain genomes for metagenomic binning, comparative biology and taxonomic classification.</title>
        <authorList>
            <person name="Goeker M."/>
        </authorList>
    </citation>
    <scope>NUCLEOTIDE SEQUENCE [LARGE SCALE GENOMIC DNA]</scope>
    <source>
        <strain evidence="2 3">DSM 28783</strain>
    </source>
</reference>
<dbReference type="EC" id="5.3.99.11" evidence="2"/>
<keyword evidence="2" id="KW-0413">Isomerase</keyword>
<sequence length="275" mass="31832">MKLGFNEATCMKKSDVETDLKFCEKYGYDYIELRLDMLKTYLKHNTIDDLKNFFKTSHLKPFALNSIENINFCSKKQWNELIDLFVFGCKVASQIGNPYMVVVPTVGKNVSDKNEQEVFIDSINVLNKLADIAKPYGLKLAFEPIGNRRWVCNSIRQAYEIISTINRGDVGLVIDCINFYLNDKCADIEYLRKIPLDKIFVFHINDCENLPLGILDHCHRNFPGDGCIPIKEITDILKEKGYDKTASLELFRPEYWNMEPEDVIRIGAEKTRVYL</sequence>
<evidence type="ECO:0000313" key="3">
    <source>
        <dbReference type="Proteomes" id="UP001519307"/>
    </source>
</evidence>
<name>A0ABS4KNC5_9CLOT</name>
<dbReference type="InterPro" id="IPR036237">
    <property type="entry name" value="Xyl_isomerase-like_sf"/>
</dbReference>
<evidence type="ECO:0000259" key="1">
    <source>
        <dbReference type="Pfam" id="PF01261"/>
    </source>
</evidence>
<dbReference type="Gene3D" id="3.20.20.150">
    <property type="entry name" value="Divalent-metal-dependent TIM barrel enzymes"/>
    <property type="match status" value="1"/>
</dbReference>
<gene>
    <name evidence="2" type="ORF">J2Z42_000190</name>
</gene>
<keyword evidence="3" id="KW-1185">Reference proteome</keyword>
<dbReference type="EMBL" id="JAGGLM010000001">
    <property type="protein sequence ID" value="MBP2031525.1"/>
    <property type="molecule type" value="Genomic_DNA"/>
</dbReference>
<organism evidence="2 3">
    <name type="scientific">Clostridium algifaecis</name>
    <dbReference type="NCBI Taxonomy" id="1472040"/>
    <lineage>
        <taxon>Bacteria</taxon>
        <taxon>Bacillati</taxon>
        <taxon>Bacillota</taxon>
        <taxon>Clostridia</taxon>
        <taxon>Eubacteriales</taxon>
        <taxon>Clostridiaceae</taxon>
        <taxon>Clostridium</taxon>
    </lineage>
</organism>
<dbReference type="GO" id="GO:0016853">
    <property type="term" value="F:isomerase activity"/>
    <property type="evidence" value="ECO:0007669"/>
    <property type="project" value="UniProtKB-KW"/>
</dbReference>
<feature type="domain" description="Xylose isomerase-like TIM barrel" evidence="1">
    <location>
        <begin position="21"/>
        <end position="269"/>
    </location>
</feature>
<dbReference type="Pfam" id="PF01261">
    <property type="entry name" value="AP_endonuc_2"/>
    <property type="match status" value="1"/>
</dbReference>